<protein>
    <submittedName>
        <fullName evidence="2">GcrA cell cycle regulator</fullName>
    </submittedName>
</protein>
<dbReference type="AlphaFoldDB" id="A0A0K2VXY3"/>
<dbReference type="Proteomes" id="UP000182888">
    <property type="component" value="Unassembled WGS sequence"/>
</dbReference>
<accession>A0A0K2VXY3</accession>
<evidence type="ECO:0000313" key="3">
    <source>
        <dbReference type="Proteomes" id="UP000182888"/>
    </source>
</evidence>
<gene>
    <name evidence="2" type="ORF">MPL1032_20787</name>
</gene>
<proteinExistence type="predicted"/>
<sequence>MAAAYTEKEIDEIAALLKEGLSASRIAGRFSALRGAPVSRNAIIGIVHRNAGLSAIGFANPKGGRAGGRPRKHARPDRLGRRARVAAGSVTLSEPPALSRHAELVEAAGVATANLPPCGGDVRQDRGGCCPADLPAYDTLTQKDVAKARTTTTPKKPKARKPARTLPPAWLAPGERQKSEAHLYKLPAPPPAKNPGRQPHVAAMRFLDCLFGRCRAPLDLALREGVEDDPVGARPGPDMLCCGLPTSATRSYCAHHHARFHGHRGRGV</sequence>
<dbReference type="EMBL" id="CCND01000012">
    <property type="protein sequence ID" value="CDX56911.1"/>
    <property type="molecule type" value="Genomic_DNA"/>
</dbReference>
<organism evidence="2 3">
    <name type="scientific">Mesorhizobium plurifarium</name>
    <dbReference type="NCBI Taxonomy" id="69974"/>
    <lineage>
        <taxon>Bacteria</taxon>
        <taxon>Pseudomonadati</taxon>
        <taxon>Pseudomonadota</taxon>
        <taxon>Alphaproteobacteria</taxon>
        <taxon>Hyphomicrobiales</taxon>
        <taxon>Phyllobacteriaceae</taxon>
        <taxon>Mesorhizobium</taxon>
    </lineage>
</organism>
<reference evidence="3" key="1">
    <citation type="submission" date="2014-08" db="EMBL/GenBank/DDBJ databases">
        <authorList>
            <person name="Edwards T."/>
        </authorList>
    </citation>
    <scope>NUCLEOTIDE SEQUENCE [LARGE SCALE GENOMIC DNA]</scope>
</reference>
<evidence type="ECO:0000256" key="1">
    <source>
        <dbReference type="SAM" id="MobiDB-lite"/>
    </source>
</evidence>
<name>A0A0K2VXY3_MESPL</name>
<feature type="region of interest" description="Disordered" evidence="1">
    <location>
        <begin position="147"/>
        <end position="178"/>
    </location>
</feature>
<evidence type="ECO:0000313" key="2">
    <source>
        <dbReference type="EMBL" id="CDX56911.1"/>
    </source>
</evidence>